<proteinExistence type="predicted"/>
<comment type="caution">
    <text evidence="2">The sequence shown here is derived from an EMBL/GenBank/DDBJ whole genome shotgun (WGS) entry which is preliminary data.</text>
</comment>
<reference evidence="2" key="1">
    <citation type="submission" date="2024-02" db="EMBL/GenBank/DDBJ databases">
        <authorList>
            <consortium name="ELIXIR-Norway"/>
            <consortium name="Elixir Norway"/>
        </authorList>
    </citation>
    <scope>NUCLEOTIDE SEQUENCE</scope>
</reference>
<protein>
    <submittedName>
        <fullName evidence="2">Uncharacterized protein</fullName>
    </submittedName>
</protein>
<accession>A0ABP0VDK4</accession>
<keyword evidence="1" id="KW-0175">Coiled coil</keyword>
<sequence length="176" mass="19414">MSAGAGLVQYTRAFRSLVEAQLKLDSCVAQMSRKLKVTCLELDRLNEEVEGIRVAIAEAGRDPLKSSGIPRMQEGLTAVVAKQDTRLGVQWPSEVRNWNLGKVCDLKSAQVGQLPLNLPVFRPPPDLLGPQPLHWKVQFGKGVAVYAKRGSRVASAEVVRDQKSGWQNQWRAPIGF</sequence>
<dbReference type="EMBL" id="CAXAQS010000536">
    <property type="protein sequence ID" value="CAK9251968.1"/>
    <property type="molecule type" value="Genomic_DNA"/>
</dbReference>
<evidence type="ECO:0000256" key="1">
    <source>
        <dbReference type="SAM" id="Coils"/>
    </source>
</evidence>
<feature type="coiled-coil region" evidence="1">
    <location>
        <begin position="28"/>
        <end position="62"/>
    </location>
</feature>
<evidence type="ECO:0000313" key="3">
    <source>
        <dbReference type="Proteomes" id="UP001497444"/>
    </source>
</evidence>
<keyword evidence="3" id="KW-1185">Reference proteome</keyword>
<organism evidence="2 3">
    <name type="scientific">Sphagnum jensenii</name>
    <dbReference type="NCBI Taxonomy" id="128206"/>
    <lineage>
        <taxon>Eukaryota</taxon>
        <taxon>Viridiplantae</taxon>
        <taxon>Streptophyta</taxon>
        <taxon>Embryophyta</taxon>
        <taxon>Bryophyta</taxon>
        <taxon>Sphagnophytina</taxon>
        <taxon>Sphagnopsida</taxon>
        <taxon>Sphagnales</taxon>
        <taxon>Sphagnaceae</taxon>
        <taxon>Sphagnum</taxon>
    </lineage>
</organism>
<name>A0ABP0VDK4_9BRYO</name>
<dbReference type="Proteomes" id="UP001497444">
    <property type="component" value="Unassembled WGS sequence"/>
</dbReference>
<gene>
    <name evidence="2" type="ORF">CSSPJE1EN1_LOCUS27346</name>
</gene>
<evidence type="ECO:0000313" key="2">
    <source>
        <dbReference type="EMBL" id="CAK9251968.1"/>
    </source>
</evidence>